<dbReference type="PANTHER" id="PTHR48086">
    <property type="entry name" value="SODIUM/PROLINE SYMPORTER-RELATED"/>
    <property type="match status" value="1"/>
</dbReference>
<feature type="transmembrane region" description="Helical" evidence="9">
    <location>
        <begin position="414"/>
        <end position="431"/>
    </location>
</feature>
<dbReference type="PANTHER" id="PTHR48086:SF7">
    <property type="entry name" value="SODIUM-SOLUTE SYMPORTER-RELATED"/>
    <property type="match status" value="1"/>
</dbReference>
<dbReference type="PROSITE" id="PS00457">
    <property type="entry name" value="NA_SOLUT_SYMP_2"/>
    <property type="match status" value="1"/>
</dbReference>
<dbReference type="InterPro" id="IPR018212">
    <property type="entry name" value="Na/solute_symporter_CS"/>
</dbReference>
<dbReference type="AlphaFoldDB" id="A0A364V6T3"/>
<gene>
    <name evidence="10" type="ORF">DLJ54_03820</name>
</gene>
<evidence type="ECO:0000313" key="11">
    <source>
        <dbReference type="Proteomes" id="UP000251577"/>
    </source>
</evidence>
<comment type="caution">
    <text evidence="10">The sequence shown here is derived from an EMBL/GenBank/DDBJ whole genome shotgun (WGS) entry which is preliminary data.</text>
</comment>
<keyword evidence="4" id="KW-1003">Cell membrane</keyword>
<keyword evidence="5 9" id="KW-0812">Transmembrane</keyword>
<dbReference type="InterPro" id="IPR050277">
    <property type="entry name" value="Sodium:Solute_Symporter"/>
</dbReference>
<dbReference type="GO" id="GO:0005886">
    <property type="term" value="C:plasma membrane"/>
    <property type="evidence" value="ECO:0007669"/>
    <property type="project" value="TreeGrafter"/>
</dbReference>
<protein>
    <submittedName>
        <fullName evidence="10">Sodium:solute symporter</fullName>
    </submittedName>
</protein>
<proteinExistence type="inferred from homology"/>
<evidence type="ECO:0000256" key="5">
    <source>
        <dbReference type="ARBA" id="ARBA00022692"/>
    </source>
</evidence>
<dbReference type="InterPro" id="IPR001734">
    <property type="entry name" value="Na/solute_symporter"/>
</dbReference>
<feature type="transmembrane region" description="Helical" evidence="9">
    <location>
        <begin position="389"/>
        <end position="407"/>
    </location>
</feature>
<dbReference type="CDD" id="cd11479">
    <property type="entry name" value="SLC5sbd_u3"/>
    <property type="match status" value="1"/>
</dbReference>
<feature type="transmembrane region" description="Helical" evidence="9">
    <location>
        <begin position="304"/>
        <end position="332"/>
    </location>
</feature>
<dbReference type="EMBL" id="QHCV01000027">
    <property type="protein sequence ID" value="RAV32328.1"/>
    <property type="molecule type" value="Genomic_DNA"/>
</dbReference>
<dbReference type="InterPro" id="IPR038377">
    <property type="entry name" value="Na/Glc_symporter_sf"/>
</dbReference>
<keyword evidence="6 9" id="KW-1133">Transmembrane helix</keyword>
<evidence type="ECO:0000256" key="4">
    <source>
        <dbReference type="ARBA" id="ARBA00022475"/>
    </source>
</evidence>
<feature type="transmembrane region" description="Helical" evidence="9">
    <location>
        <begin position="217"/>
        <end position="239"/>
    </location>
</feature>
<name>A0A364V6T3_9CORY</name>
<evidence type="ECO:0000256" key="2">
    <source>
        <dbReference type="ARBA" id="ARBA00006434"/>
    </source>
</evidence>
<reference evidence="10 11" key="1">
    <citation type="journal article" date="2018" name="Syst. Appl. Microbiol.">
        <title>Corynebacterium heidelbergense sp. nov., isolated from the preen glands of Egyptian geese (Alopochen aegyptiacus).</title>
        <authorList>
            <person name="Braun M.S."/>
            <person name="Wang E."/>
            <person name="Zimmermann S."/>
            <person name="Wink M."/>
        </authorList>
    </citation>
    <scope>NUCLEOTIDE SEQUENCE [LARGE SCALE GENOMIC DNA]</scope>
    <source>
        <strain evidence="10 11">647</strain>
    </source>
</reference>
<dbReference type="Pfam" id="PF00474">
    <property type="entry name" value="SSF"/>
    <property type="match status" value="1"/>
</dbReference>
<dbReference type="Gene3D" id="1.20.1730.10">
    <property type="entry name" value="Sodium/glucose cotransporter"/>
    <property type="match status" value="1"/>
</dbReference>
<evidence type="ECO:0000256" key="1">
    <source>
        <dbReference type="ARBA" id="ARBA00004141"/>
    </source>
</evidence>
<feature type="transmembrane region" description="Helical" evidence="9">
    <location>
        <begin position="6"/>
        <end position="23"/>
    </location>
</feature>
<feature type="transmembrane region" description="Helical" evidence="9">
    <location>
        <begin position="260"/>
        <end position="284"/>
    </location>
</feature>
<evidence type="ECO:0000256" key="6">
    <source>
        <dbReference type="ARBA" id="ARBA00022989"/>
    </source>
</evidence>
<evidence type="ECO:0000256" key="7">
    <source>
        <dbReference type="ARBA" id="ARBA00023136"/>
    </source>
</evidence>
<organism evidence="10 11">
    <name type="scientific">Corynebacterium heidelbergense</name>
    <dbReference type="NCBI Taxonomy" id="2055947"/>
    <lineage>
        <taxon>Bacteria</taxon>
        <taxon>Bacillati</taxon>
        <taxon>Actinomycetota</taxon>
        <taxon>Actinomycetes</taxon>
        <taxon>Mycobacteriales</taxon>
        <taxon>Corynebacteriaceae</taxon>
        <taxon>Corynebacterium</taxon>
    </lineage>
</organism>
<feature type="transmembrane region" description="Helical" evidence="9">
    <location>
        <begin position="451"/>
        <end position="469"/>
    </location>
</feature>
<evidence type="ECO:0000256" key="3">
    <source>
        <dbReference type="ARBA" id="ARBA00022448"/>
    </source>
</evidence>
<dbReference type="PROSITE" id="PS50283">
    <property type="entry name" value="NA_SOLUT_SYMP_3"/>
    <property type="match status" value="1"/>
</dbReference>
<keyword evidence="3" id="KW-0813">Transport</keyword>
<comment type="subcellular location">
    <subcellularLocation>
        <location evidence="1">Membrane</location>
        <topology evidence="1">Multi-pass membrane protein</topology>
    </subcellularLocation>
</comment>
<dbReference type="Proteomes" id="UP000251577">
    <property type="component" value="Unassembled WGS sequence"/>
</dbReference>
<feature type="transmembrane region" description="Helical" evidence="9">
    <location>
        <begin position="364"/>
        <end position="383"/>
    </location>
</feature>
<dbReference type="RefSeq" id="WP_113630499.1">
    <property type="nucleotide sequence ID" value="NZ_QHCV01000027.1"/>
</dbReference>
<feature type="transmembrane region" description="Helical" evidence="9">
    <location>
        <begin position="151"/>
        <end position="171"/>
    </location>
</feature>
<evidence type="ECO:0000256" key="9">
    <source>
        <dbReference type="SAM" id="Phobius"/>
    </source>
</evidence>
<feature type="transmembrane region" description="Helical" evidence="9">
    <location>
        <begin position="73"/>
        <end position="95"/>
    </location>
</feature>
<dbReference type="GO" id="GO:0022857">
    <property type="term" value="F:transmembrane transporter activity"/>
    <property type="evidence" value="ECO:0007669"/>
    <property type="project" value="InterPro"/>
</dbReference>
<sequence>MNWLNTVIIVLYLGMMLTFGWWGKRRIANRADYLVAGRRLGPVMYAGTMAAVVLGGASAVGGIGLGYKFGISGLWLVFAIGVGVLVLSLCFAPVLQRLRIYTVTQMLQMRYGGSTTRVASLVMLGYTLMLTVTSTSAYASIFMVLFGWDRWLALLVGGGIVLFYSTTGGMWSITLADMAQIIVMTVAVFFLMLPISLHRAGGWAGMHDRLGQEFFSLNSIGLDAIITYFVIYTLGVLIGQDIWQRVFTARSGRTARWGGAAAGIYCVLFGIAGAVIGTAAAVVLPGISDKDAVYARVSVDILPMGLGGIALAGGLAAMMSTASGGLIAAATVTKEDVIPLLRGERQQPERQGEQQAEDVHGNRFWVFVLGIFTLIVAATVADVIAALTIAYDILVGGLLVAIIGGILWPRATGVGAACSMLAGTVGTLVTMTVLELRAEEKLAGIMANEPIYVGLALSLVVYVVVSLATKPNPEAQQLQYNSPAKAGR</sequence>
<evidence type="ECO:0000256" key="8">
    <source>
        <dbReference type="RuleBase" id="RU362091"/>
    </source>
</evidence>
<feature type="transmembrane region" description="Helical" evidence="9">
    <location>
        <begin position="43"/>
        <end position="67"/>
    </location>
</feature>
<keyword evidence="11" id="KW-1185">Reference proteome</keyword>
<dbReference type="GO" id="GO:0046942">
    <property type="term" value="P:carboxylic acid transport"/>
    <property type="evidence" value="ECO:0007669"/>
    <property type="project" value="UniProtKB-ARBA"/>
</dbReference>
<comment type="similarity">
    <text evidence="2 8">Belongs to the sodium:solute symporter (SSF) (TC 2.A.21) family.</text>
</comment>
<keyword evidence="7 9" id="KW-0472">Membrane</keyword>
<evidence type="ECO:0000313" key="10">
    <source>
        <dbReference type="EMBL" id="RAV32328.1"/>
    </source>
</evidence>
<feature type="transmembrane region" description="Helical" evidence="9">
    <location>
        <begin position="116"/>
        <end position="145"/>
    </location>
</feature>
<accession>A0A364V6T3</accession>
<feature type="transmembrane region" description="Helical" evidence="9">
    <location>
        <begin position="178"/>
        <end position="197"/>
    </location>
</feature>